<feature type="domain" description="Myo-inositol-1-phosphate synthase GAPDH-like" evidence="15">
    <location>
        <begin position="306"/>
        <end position="419"/>
    </location>
</feature>
<evidence type="ECO:0000256" key="10">
    <source>
        <dbReference type="ARBA" id="ARBA00023027"/>
    </source>
</evidence>
<comment type="subcellular location">
    <subcellularLocation>
        <location evidence="3">Cytoplasm</location>
    </subcellularLocation>
</comment>
<dbReference type="FunFam" id="3.40.50.720:FF:000069">
    <property type="entry name" value="Inositol-3-phosphate synthase 1"/>
    <property type="match status" value="1"/>
</dbReference>
<dbReference type="InterPro" id="IPR036291">
    <property type="entry name" value="NAD(P)-bd_dom_sf"/>
</dbReference>
<dbReference type="SUPFAM" id="SSF51735">
    <property type="entry name" value="NAD(P)-binding Rossmann-fold domains"/>
    <property type="match status" value="1"/>
</dbReference>
<dbReference type="InterPro" id="IPR002587">
    <property type="entry name" value="Myo-inos-1-P_Synthase"/>
</dbReference>
<keyword evidence="7" id="KW-0963">Cytoplasm</keyword>
<dbReference type="FunFam" id="3.30.360.10:FF:000055">
    <property type="entry name" value="Putative myo-inositol-1-phosphate synthase"/>
    <property type="match status" value="1"/>
</dbReference>
<evidence type="ECO:0000256" key="8">
    <source>
        <dbReference type="ARBA" id="ARBA00022516"/>
    </source>
</evidence>
<keyword evidence="9" id="KW-0398">Inositol biosynthesis</keyword>
<dbReference type="AlphaFoldDB" id="A0A6B2L1Y8"/>
<dbReference type="EC" id="5.5.1.4" evidence="6"/>
<dbReference type="GO" id="GO:0005737">
    <property type="term" value="C:cytoplasm"/>
    <property type="evidence" value="ECO:0007669"/>
    <property type="project" value="UniProtKB-SubCell"/>
</dbReference>
<dbReference type="GO" id="GO:0008654">
    <property type="term" value="P:phospholipid biosynthetic process"/>
    <property type="evidence" value="ECO:0007669"/>
    <property type="project" value="UniProtKB-KW"/>
</dbReference>
<comment type="cofactor">
    <cofactor evidence="2">
        <name>NAD(+)</name>
        <dbReference type="ChEBI" id="CHEBI:57540"/>
    </cofactor>
</comment>
<dbReference type="EMBL" id="GIBP01002001">
    <property type="protein sequence ID" value="NDV30970.1"/>
    <property type="molecule type" value="Transcribed_RNA"/>
</dbReference>
<comment type="similarity">
    <text evidence="5">Belongs to the myo-inositol 1-phosphate synthase family.</text>
</comment>
<evidence type="ECO:0000256" key="11">
    <source>
        <dbReference type="ARBA" id="ARBA00023098"/>
    </source>
</evidence>
<dbReference type="GO" id="GO:0004512">
    <property type="term" value="F:inositol-3-phosphate synthase activity"/>
    <property type="evidence" value="ECO:0007669"/>
    <property type="project" value="UniProtKB-EC"/>
</dbReference>
<dbReference type="GO" id="GO:0006021">
    <property type="term" value="P:inositol biosynthetic process"/>
    <property type="evidence" value="ECO:0007669"/>
    <property type="project" value="UniProtKB-UniPathway"/>
</dbReference>
<evidence type="ECO:0000256" key="13">
    <source>
        <dbReference type="ARBA" id="ARBA00023235"/>
    </source>
</evidence>
<evidence type="ECO:0000256" key="14">
    <source>
        <dbReference type="ARBA" id="ARBA00023264"/>
    </source>
</evidence>
<dbReference type="InterPro" id="IPR013021">
    <property type="entry name" value="Myo-inos-1-P_Synthase_GAPDH"/>
</dbReference>
<sequence length="512" mass="56964">MNSFEVRSPNVKYTEEHIFSKYQYRGNPKVTVTEDNKLVLEPEIAEFEFKTERKVPRTGIAIIGLCGNNGTTVAGSIIANRLGLSWTKKSKPVKANYFGSLTQASTIRVGTTEKGDVFIPFNTILPMVHPNDLVLGGWDINSYNLALGMRRAEVFDADLQQKLWPHMEKIVPWPSVYDPDFIAANQQERADNLIKGTKQQCLERLRQDIRDFKTKNKLDKVVIIWSANTERFADVIHGVNDTADALLASIKSGHSEISPSTLFAVASILEGSTFINGSPQNTFVPGVIELAVRHKVHIAGDDFKSGQTKMKSVLVDFLVSAGIKPLSITSYNHLGNNDGKNLSAPKQFRSKEISKSNVVDDMVASNGLLYSEGEHPDHTVVIKYVPTVGDSKRAMDEYISEIFMGGWSTIAIHNTCEDSLLAAPLIIDLVILAEVMERIRWRHSSGKDTEWQMFHPVLSILSYLLKAPLVPDGTPVVNALFRQRACIENIFKACVGLPPEDHMLLESKAIKF</sequence>
<evidence type="ECO:0000256" key="3">
    <source>
        <dbReference type="ARBA" id="ARBA00004496"/>
    </source>
</evidence>
<evidence type="ECO:0000313" key="16">
    <source>
        <dbReference type="EMBL" id="NDV30970.1"/>
    </source>
</evidence>
<comment type="pathway">
    <text evidence="4">Polyol metabolism; myo-inositol biosynthesis; myo-inositol from D-glucose 6-phosphate: step 1/2.</text>
</comment>
<keyword evidence="13" id="KW-0413">Isomerase</keyword>
<protein>
    <recommendedName>
        <fullName evidence="6">inositol-3-phosphate synthase</fullName>
        <ecNumber evidence="6">5.5.1.4</ecNumber>
    </recommendedName>
</protein>
<dbReference type="Pfam" id="PF01658">
    <property type="entry name" value="Inos-1-P_synth"/>
    <property type="match status" value="1"/>
</dbReference>
<evidence type="ECO:0000256" key="5">
    <source>
        <dbReference type="ARBA" id="ARBA00010813"/>
    </source>
</evidence>
<dbReference type="Pfam" id="PF07994">
    <property type="entry name" value="NAD_binding_5"/>
    <property type="match status" value="1"/>
</dbReference>
<evidence type="ECO:0000256" key="2">
    <source>
        <dbReference type="ARBA" id="ARBA00001911"/>
    </source>
</evidence>
<dbReference type="Gene3D" id="3.40.50.720">
    <property type="entry name" value="NAD(P)-binding Rossmann-like Domain"/>
    <property type="match status" value="2"/>
</dbReference>
<evidence type="ECO:0000256" key="7">
    <source>
        <dbReference type="ARBA" id="ARBA00022490"/>
    </source>
</evidence>
<dbReference type="FunFam" id="3.40.50.720:FF:000204">
    <property type="entry name" value="Inositol-3-phosphate synthase 1-B"/>
    <property type="match status" value="1"/>
</dbReference>
<evidence type="ECO:0000256" key="9">
    <source>
        <dbReference type="ARBA" id="ARBA00022550"/>
    </source>
</evidence>
<keyword evidence="8" id="KW-0444">Lipid biosynthesis</keyword>
<keyword evidence="10" id="KW-0520">NAD</keyword>
<evidence type="ECO:0000259" key="15">
    <source>
        <dbReference type="Pfam" id="PF01658"/>
    </source>
</evidence>
<evidence type="ECO:0000256" key="6">
    <source>
        <dbReference type="ARBA" id="ARBA00012125"/>
    </source>
</evidence>
<comment type="catalytic activity">
    <reaction evidence="1">
        <text>D-glucose 6-phosphate = 1D-myo-inositol 3-phosphate</text>
        <dbReference type="Rhea" id="RHEA:10716"/>
        <dbReference type="ChEBI" id="CHEBI:58401"/>
        <dbReference type="ChEBI" id="CHEBI:61548"/>
        <dbReference type="EC" id="5.5.1.4"/>
    </reaction>
</comment>
<accession>A0A6B2L1Y8</accession>
<organism evidence="16">
    <name type="scientific">Arcella intermedia</name>
    <dbReference type="NCBI Taxonomy" id="1963864"/>
    <lineage>
        <taxon>Eukaryota</taxon>
        <taxon>Amoebozoa</taxon>
        <taxon>Tubulinea</taxon>
        <taxon>Elardia</taxon>
        <taxon>Arcellinida</taxon>
        <taxon>Sphaerothecina</taxon>
        <taxon>Arcellidae</taxon>
        <taxon>Arcella</taxon>
    </lineage>
</organism>
<dbReference type="UniPathway" id="UPA00823">
    <property type="reaction ID" value="UER00787"/>
</dbReference>
<keyword evidence="14" id="KW-1208">Phospholipid metabolism</keyword>
<reference evidence="16" key="1">
    <citation type="journal article" date="2020" name="J. Eukaryot. Microbiol.">
        <title>De novo Sequencing, Assembly and Annotation of the Transcriptome for the Free-Living Testate Amoeba Arcella intermedia.</title>
        <authorList>
            <person name="Ribeiro G.M."/>
            <person name="Porfirio-Sousa A.L."/>
            <person name="Maurer-Alcala X.X."/>
            <person name="Katz L.A."/>
            <person name="Lahr D.J.G."/>
        </authorList>
    </citation>
    <scope>NUCLEOTIDE SEQUENCE</scope>
</reference>
<name>A0A6B2L1Y8_9EUKA</name>
<dbReference type="PIRSF" id="PIRSF015578">
    <property type="entry name" value="Myoinos-ppht_syn"/>
    <property type="match status" value="1"/>
</dbReference>
<evidence type="ECO:0000256" key="12">
    <source>
        <dbReference type="ARBA" id="ARBA00023209"/>
    </source>
</evidence>
<dbReference type="SUPFAM" id="SSF55347">
    <property type="entry name" value="Glyceraldehyde-3-phosphate dehydrogenase-like, C-terminal domain"/>
    <property type="match status" value="1"/>
</dbReference>
<evidence type="ECO:0000256" key="1">
    <source>
        <dbReference type="ARBA" id="ARBA00000113"/>
    </source>
</evidence>
<dbReference type="PANTHER" id="PTHR11510">
    <property type="entry name" value="MYO-INOSITOL-1 PHOSPHATE SYNTHASE"/>
    <property type="match status" value="1"/>
</dbReference>
<keyword evidence="11" id="KW-0443">Lipid metabolism</keyword>
<evidence type="ECO:0000256" key="4">
    <source>
        <dbReference type="ARBA" id="ARBA00005117"/>
    </source>
</evidence>
<proteinExistence type="inferred from homology"/>
<keyword evidence="12" id="KW-0594">Phospholipid biosynthesis</keyword>